<dbReference type="PROSITE" id="PS50157">
    <property type="entry name" value="ZINC_FINGER_C2H2_2"/>
    <property type="match status" value="1"/>
</dbReference>
<keyword evidence="1" id="KW-0863">Zinc-finger</keyword>
<dbReference type="OrthoDB" id="6102316at2759"/>
<protein>
    <recommendedName>
        <fullName evidence="3">C2H2-type domain-containing protein</fullName>
    </recommendedName>
</protein>
<keyword evidence="1" id="KW-0479">Metal-binding</keyword>
<evidence type="ECO:0000313" key="4">
    <source>
        <dbReference type="EMBL" id="VDI15674.1"/>
    </source>
</evidence>
<evidence type="ECO:0000259" key="3">
    <source>
        <dbReference type="PROSITE" id="PS50157"/>
    </source>
</evidence>
<dbReference type="AlphaFoldDB" id="A0A8B6D9V4"/>
<comment type="caution">
    <text evidence="4">The sequence shown here is derived from an EMBL/GenBank/DDBJ whole genome shotgun (WGS) entry which is preliminary data.</text>
</comment>
<evidence type="ECO:0000256" key="1">
    <source>
        <dbReference type="PROSITE-ProRule" id="PRU00042"/>
    </source>
</evidence>
<dbReference type="PANTHER" id="PTHR33845:SF1">
    <property type="entry name" value="C2H2-TYPE DOMAIN-CONTAINING PROTEIN"/>
    <property type="match status" value="1"/>
</dbReference>
<feature type="domain" description="C2H2-type" evidence="3">
    <location>
        <begin position="523"/>
        <end position="555"/>
    </location>
</feature>
<organism evidence="4 5">
    <name type="scientific">Mytilus galloprovincialis</name>
    <name type="common">Mediterranean mussel</name>
    <dbReference type="NCBI Taxonomy" id="29158"/>
    <lineage>
        <taxon>Eukaryota</taxon>
        <taxon>Metazoa</taxon>
        <taxon>Spiralia</taxon>
        <taxon>Lophotrochozoa</taxon>
        <taxon>Mollusca</taxon>
        <taxon>Bivalvia</taxon>
        <taxon>Autobranchia</taxon>
        <taxon>Pteriomorphia</taxon>
        <taxon>Mytilida</taxon>
        <taxon>Mytiloidea</taxon>
        <taxon>Mytilidae</taxon>
        <taxon>Mytilinae</taxon>
        <taxon>Mytilus</taxon>
    </lineage>
</organism>
<dbReference type="InterPro" id="IPR013087">
    <property type="entry name" value="Znf_C2H2_type"/>
</dbReference>
<proteinExistence type="predicted"/>
<dbReference type="Proteomes" id="UP000596742">
    <property type="component" value="Unassembled WGS sequence"/>
</dbReference>
<feature type="region of interest" description="Disordered" evidence="2">
    <location>
        <begin position="478"/>
        <end position="513"/>
    </location>
</feature>
<accession>A0A8B6D9V4</accession>
<sequence length="703" mass="79038">MLETGIIVPVGTPICPRCRKTLYCGQSTSCSVAEICANTNCLMNSDNLGDTCSYQYEEQYNLRPHRLNSGYNFAVHASTSSSQETTSYVETESCCNTDSQGTEASVIRIDRLGKFNEFLETCDISPVKCLTESLEKSSERTKRRYLSKANTCITALLNTICPDDSEFIKKSLFGEQENDKNKTTSSLLDAIVSSYMVANTSTLRRQLLSIATNDYSFAEVSASIPGLSHYKFYSAKKHAQNIGLGVPAQTSKIPRSKINDGQLDHFLDFITSNHLIKDLPIGEKTLQLSTGELIQTPNVIRSIAPATIIRQYTQLCEDENIQRLGTSTMYKILTDCSASVRQSMEGLDYYISEGSRAFTDLTETVEQLDLTLDEKKKTLDNLVAIDSQQRGQYMVKVISPVINADDDKVSLRSIPLISMLHNFKFTDNGLQVWRAYDIGQGKLISWNSIIDKKIPVIQLFVHHDWSYTQFATVGSVVVDREDDDGDDDEEDDNEDEDTQNESNDEDKITEPVPKKRRTISKIFTCPEEGCTRSFKHSSSLDQHIMVGNCNVKEEKLSLADRTKVLYAQKLEDGNLGVSFTKQSDNNNNAATDKLNKGWALKVNKPKTIFTLDQKAYLHEKFMIGKTTGRKEDPSKVAEEMRYVLKNGENRFTRSQYLTSQQIASYFSRLVQKEKKIDETDLIAATADSKCSVLKRKVLKECSL</sequence>
<feature type="compositionally biased region" description="Acidic residues" evidence="2">
    <location>
        <begin position="480"/>
        <end position="504"/>
    </location>
</feature>
<evidence type="ECO:0000256" key="2">
    <source>
        <dbReference type="SAM" id="MobiDB-lite"/>
    </source>
</evidence>
<keyword evidence="5" id="KW-1185">Reference proteome</keyword>
<keyword evidence="1" id="KW-0862">Zinc</keyword>
<dbReference type="Gene3D" id="3.30.160.60">
    <property type="entry name" value="Classic Zinc Finger"/>
    <property type="match status" value="1"/>
</dbReference>
<name>A0A8B6D9V4_MYTGA</name>
<dbReference type="GO" id="GO:0008270">
    <property type="term" value="F:zinc ion binding"/>
    <property type="evidence" value="ECO:0007669"/>
    <property type="project" value="UniProtKB-KW"/>
</dbReference>
<evidence type="ECO:0000313" key="5">
    <source>
        <dbReference type="Proteomes" id="UP000596742"/>
    </source>
</evidence>
<dbReference type="PANTHER" id="PTHR33845">
    <property type="entry name" value="C2H2-TYPE DOMAIN-CONTAINING PROTEIN"/>
    <property type="match status" value="1"/>
</dbReference>
<dbReference type="EMBL" id="UYJE01003001">
    <property type="protein sequence ID" value="VDI15674.1"/>
    <property type="molecule type" value="Genomic_DNA"/>
</dbReference>
<reference evidence="4" key="1">
    <citation type="submission" date="2018-11" db="EMBL/GenBank/DDBJ databases">
        <authorList>
            <person name="Alioto T."/>
            <person name="Alioto T."/>
        </authorList>
    </citation>
    <scope>NUCLEOTIDE SEQUENCE</scope>
</reference>
<gene>
    <name evidence="4" type="ORF">MGAL_10B066451</name>
</gene>